<protein>
    <recommendedName>
        <fullName evidence="2">Putative gluconeogenesis factor</fullName>
    </recommendedName>
</protein>
<dbReference type="GO" id="GO:0043743">
    <property type="term" value="F:LPPG:FO 2-phospho-L-lactate transferase activity"/>
    <property type="evidence" value="ECO:0007669"/>
    <property type="project" value="InterPro"/>
</dbReference>
<dbReference type="Proteomes" id="UP000014227">
    <property type="component" value="Chromosome I"/>
</dbReference>
<dbReference type="SUPFAM" id="SSF142338">
    <property type="entry name" value="CofD-like"/>
    <property type="match status" value="1"/>
</dbReference>
<evidence type="ECO:0000313" key="5">
    <source>
        <dbReference type="Proteomes" id="UP000014227"/>
    </source>
</evidence>
<accession>S0EU89</accession>
<dbReference type="Gene3D" id="3.40.50.10680">
    <property type="entry name" value="CofD-like domains"/>
    <property type="match status" value="1"/>
</dbReference>
<dbReference type="Pfam" id="PF01933">
    <property type="entry name" value="CofD"/>
    <property type="match status" value="1"/>
</dbReference>
<evidence type="ECO:0000256" key="1">
    <source>
        <dbReference type="ARBA" id="ARBA00022490"/>
    </source>
</evidence>
<dbReference type="PANTHER" id="PTHR30135">
    <property type="entry name" value="UNCHARACTERIZED PROTEIN YVCK-RELATED"/>
    <property type="match status" value="1"/>
</dbReference>
<dbReference type="HAMAP" id="MF_00973">
    <property type="entry name" value="Gluconeogen_factor"/>
    <property type="match status" value="1"/>
</dbReference>
<reference evidence="5" key="1">
    <citation type="submission" date="2013-03" db="EMBL/GenBank/DDBJ databases">
        <title>Genome sequence of Chthonomonas calidirosea, the first sequenced genome from the Armatimonadetes phylum (formally candidate division OP10).</title>
        <authorList>
            <person name="Lee K.C.Y."/>
            <person name="Morgan X.C."/>
            <person name="Dunfield P.F."/>
            <person name="Tamas I."/>
            <person name="Houghton K.M."/>
            <person name="Vyssotski M."/>
            <person name="Ryan J.L.J."/>
            <person name="Lagutin K."/>
            <person name="McDonald I.R."/>
            <person name="Stott M.B."/>
        </authorList>
    </citation>
    <scope>NUCLEOTIDE SEQUENCE [LARGE SCALE GENOMIC DNA]</scope>
    <source>
        <strain evidence="5">DSM 23976 / ICMP 18418 / T49</strain>
    </source>
</reference>
<dbReference type="RefSeq" id="WP_016482739.1">
    <property type="nucleotide sequence ID" value="NC_021487.1"/>
</dbReference>
<dbReference type="STRING" id="454171.CP488_02713"/>
<dbReference type="PATRIC" id="fig|1303518.3.peg.1413"/>
<dbReference type="KEGG" id="ccz:CCALI_01383"/>
<dbReference type="InterPro" id="IPR038136">
    <property type="entry name" value="CofD-like_dom_sf"/>
</dbReference>
<dbReference type="NCBIfam" id="TIGR01826">
    <property type="entry name" value="CofD_related"/>
    <property type="match status" value="1"/>
</dbReference>
<gene>
    <name evidence="4" type="ORF">CCALI_01383</name>
</gene>
<dbReference type="HOGENOM" id="CLU_044041_0_0_0"/>
<keyword evidence="3" id="KW-1133">Transmembrane helix</keyword>
<dbReference type="GO" id="GO:0005737">
    <property type="term" value="C:cytoplasm"/>
    <property type="evidence" value="ECO:0007669"/>
    <property type="project" value="UniProtKB-SubCell"/>
</dbReference>
<comment type="similarity">
    <text evidence="2">Belongs to the gluconeogenesis factor family.</text>
</comment>
<keyword evidence="5" id="KW-1185">Reference proteome</keyword>
<dbReference type="InterPro" id="IPR002882">
    <property type="entry name" value="CofD"/>
</dbReference>
<dbReference type="CDD" id="cd07187">
    <property type="entry name" value="YvcK_like"/>
    <property type="match status" value="1"/>
</dbReference>
<organism evidence="4 5">
    <name type="scientific">Chthonomonas calidirosea (strain DSM 23976 / ICMP 18418 / T49)</name>
    <dbReference type="NCBI Taxonomy" id="1303518"/>
    <lineage>
        <taxon>Bacteria</taxon>
        <taxon>Bacillati</taxon>
        <taxon>Armatimonadota</taxon>
        <taxon>Chthonomonadia</taxon>
        <taxon>Chthonomonadales</taxon>
        <taxon>Chthonomonadaceae</taxon>
        <taxon>Chthonomonas</taxon>
    </lineage>
</organism>
<dbReference type="InterPro" id="IPR010119">
    <property type="entry name" value="Gluconeogen_factor"/>
</dbReference>
<evidence type="ECO:0000256" key="2">
    <source>
        <dbReference type="HAMAP-Rule" id="MF_00973"/>
    </source>
</evidence>
<comment type="function">
    <text evidence="2">Required for morphogenesis under gluconeogenic growth conditions.</text>
</comment>
<feature type="transmembrane region" description="Helical" evidence="3">
    <location>
        <begin position="20"/>
        <end position="41"/>
    </location>
</feature>
<dbReference type="GO" id="GO:0008360">
    <property type="term" value="P:regulation of cell shape"/>
    <property type="evidence" value="ECO:0007669"/>
    <property type="project" value="UniProtKB-UniRule"/>
</dbReference>
<dbReference type="AlphaFoldDB" id="S0EU89"/>
<keyword evidence="3" id="KW-0472">Membrane</keyword>
<sequence length="460" mass="50136">MNRRSPLWKWLYPGMHVKRWIALGFIGLILFLLGAAIMLQAHRGRPPLILRLAQWIIQHLHAGIRPGLFGLCLFLLGGVLCLFALGKLIQSLMSALDPEIARGGLVDVVYTRRKLAQGKRVVVIGGGTGLSTLLRGLKRYTSNITAIVTVADDGGSSGKLRRQLNILPPGDIRNCLVALADAEPQMTELFQFRFRASMGSERLPANGDGVPKGEYAEGLRDHAFGNLLIAAMCAINNGDFERAVQETSRVLNIRGRVLPSTVTPVKLRAEMEDGSILEGETTIVESPLRIKRVALVPLDPNDKICPVEEALDAIAEADLIVLGPGSLFTSILPNLLVPGIPEAIRRSQAQKAYVCNVMTQPGETDGFSACDHVRALEIHVGPRLFTYVVVNNAVPEPRLLEKYRRAGSVLVEPDTDRLKAEGYRPVVGAFISETDVVRHDAVLLAEALMGLIGGKSLRKR</sequence>
<proteinExistence type="inferred from homology"/>
<keyword evidence="3" id="KW-0812">Transmembrane</keyword>
<evidence type="ECO:0000256" key="3">
    <source>
        <dbReference type="SAM" id="Phobius"/>
    </source>
</evidence>
<dbReference type="PANTHER" id="PTHR30135:SF3">
    <property type="entry name" value="GLUCONEOGENESIS FACTOR-RELATED"/>
    <property type="match status" value="1"/>
</dbReference>
<feature type="transmembrane region" description="Helical" evidence="3">
    <location>
        <begin position="62"/>
        <end position="85"/>
    </location>
</feature>
<evidence type="ECO:0000313" key="4">
    <source>
        <dbReference type="EMBL" id="CCW35200.1"/>
    </source>
</evidence>
<dbReference type="eggNOG" id="COG0391">
    <property type="taxonomic scope" value="Bacteria"/>
</dbReference>
<comment type="subcellular location">
    <subcellularLocation>
        <location evidence="2">Cytoplasm</location>
    </subcellularLocation>
</comment>
<keyword evidence="1 2" id="KW-0963">Cytoplasm</keyword>
<name>S0EU89_CHTCT</name>
<dbReference type="EMBL" id="HF951689">
    <property type="protein sequence ID" value="CCW35200.1"/>
    <property type="molecule type" value="Genomic_DNA"/>
</dbReference>
<dbReference type="FunCoup" id="S0EU89">
    <property type="interactions" value="67"/>
</dbReference>
<dbReference type="InParanoid" id="S0EU89"/>